<reference evidence="3 4" key="1">
    <citation type="submission" date="2018-10" db="EMBL/GenBank/DDBJ databases">
        <title>Genomic Encyclopedia of Type Strains, Phase IV (KMG-IV): sequencing the most valuable type-strain genomes for metagenomic binning, comparative biology and taxonomic classification.</title>
        <authorList>
            <person name="Goeker M."/>
        </authorList>
    </citation>
    <scope>NUCLEOTIDE SEQUENCE [LARGE SCALE GENOMIC DNA]</scope>
    <source>
        <strain evidence="3 4">DSM 26916</strain>
    </source>
</reference>
<feature type="transmembrane region" description="Helical" evidence="1">
    <location>
        <begin position="174"/>
        <end position="193"/>
    </location>
</feature>
<feature type="transmembrane region" description="Helical" evidence="1">
    <location>
        <begin position="26"/>
        <end position="46"/>
    </location>
</feature>
<gene>
    <name evidence="3" type="ORF">DFR35_0557</name>
</gene>
<organism evidence="3 4">
    <name type="scientific">Sulfurisoma sediminicola</name>
    <dbReference type="NCBI Taxonomy" id="1381557"/>
    <lineage>
        <taxon>Bacteria</taxon>
        <taxon>Pseudomonadati</taxon>
        <taxon>Pseudomonadota</taxon>
        <taxon>Betaproteobacteria</taxon>
        <taxon>Nitrosomonadales</taxon>
        <taxon>Sterolibacteriaceae</taxon>
        <taxon>Sulfurisoma</taxon>
    </lineage>
</organism>
<feature type="transmembrane region" description="Helical" evidence="1">
    <location>
        <begin position="150"/>
        <end position="168"/>
    </location>
</feature>
<dbReference type="InterPro" id="IPR050879">
    <property type="entry name" value="Acyltransferase_3"/>
</dbReference>
<feature type="transmembrane region" description="Helical" evidence="1">
    <location>
        <begin position="293"/>
        <end position="315"/>
    </location>
</feature>
<dbReference type="AlphaFoldDB" id="A0A497XJ97"/>
<protein>
    <submittedName>
        <fullName evidence="3">Peptidoglycan/LPS O-acetylase OafA/YrhL</fullName>
    </submittedName>
</protein>
<keyword evidence="1" id="KW-0472">Membrane</keyword>
<proteinExistence type="predicted"/>
<feature type="transmembrane region" description="Helical" evidence="1">
    <location>
        <begin position="67"/>
        <end position="85"/>
    </location>
</feature>
<sequence length="330" mass="36355">MLGTLRFVLAVLVVMNHLWLPTANKVGAHAVLGFYVISGFLMTRILSEVYVGPGGRIRYFANRFLRIFPGYWFVAILTLAGLAMFPGHFGNFHSAIRIPQSGYEWLQNLTLFDLIYAPLRLIPPAWSLSVELVFYILIGTGISRTAGGAWVWWLASAGYTAYLVASGVTFGERYTPPAAASLFFSTGAVVYHYAKSRRAPPADALRWWLLLAAFCAWPIAVEALGWDPHMIGFYGAYVLFLPLFAWTVRAAPSGAGKNGDRFLGDLAYPVFLSHFAAAGLANLLSGNRLAHQSFAHFLLSLILCLGLAVAMARYLDTAVNRLRDRIRPAS</sequence>
<dbReference type="InterPro" id="IPR002656">
    <property type="entry name" value="Acyl_transf_3_dom"/>
</dbReference>
<feature type="transmembrane region" description="Helical" evidence="1">
    <location>
        <begin position="231"/>
        <end position="250"/>
    </location>
</feature>
<feature type="transmembrane region" description="Helical" evidence="1">
    <location>
        <begin position="115"/>
        <end position="138"/>
    </location>
</feature>
<evidence type="ECO:0000313" key="3">
    <source>
        <dbReference type="EMBL" id="RLJ68003.1"/>
    </source>
</evidence>
<keyword evidence="4" id="KW-1185">Reference proteome</keyword>
<dbReference type="GO" id="GO:0016747">
    <property type="term" value="F:acyltransferase activity, transferring groups other than amino-acyl groups"/>
    <property type="evidence" value="ECO:0007669"/>
    <property type="project" value="InterPro"/>
</dbReference>
<feature type="domain" description="Acyltransferase 3" evidence="2">
    <location>
        <begin position="5"/>
        <end position="312"/>
    </location>
</feature>
<evidence type="ECO:0000313" key="4">
    <source>
        <dbReference type="Proteomes" id="UP000268908"/>
    </source>
</evidence>
<feature type="transmembrane region" description="Helical" evidence="1">
    <location>
        <begin position="262"/>
        <end position="281"/>
    </location>
</feature>
<name>A0A497XJ97_9PROT</name>
<dbReference type="RefSeq" id="WP_121239940.1">
    <property type="nucleotide sequence ID" value="NZ_BHVV01000001.1"/>
</dbReference>
<keyword evidence="1" id="KW-0812">Transmembrane</keyword>
<dbReference type="EMBL" id="RCCI01000004">
    <property type="protein sequence ID" value="RLJ68003.1"/>
    <property type="molecule type" value="Genomic_DNA"/>
</dbReference>
<accession>A0A497XJ97</accession>
<keyword evidence="1" id="KW-1133">Transmembrane helix</keyword>
<feature type="transmembrane region" description="Helical" evidence="1">
    <location>
        <begin position="205"/>
        <end position="225"/>
    </location>
</feature>
<dbReference type="Pfam" id="PF01757">
    <property type="entry name" value="Acyl_transf_3"/>
    <property type="match status" value="1"/>
</dbReference>
<comment type="caution">
    <text evidence="3">The sequence shown here is derived from an EMBL/GenBank/DDBJ whole genome shotgun (WGS) entry which is preliminary data.</text>
</comment>
<evidence type="ECO:0000259" key="2">
    <source>
        <dbReference type="Pfam" id="PF01757"/>
    </source>
</evidence>
<dbReference type="PANTHER" id="PTHR23028">
    <property type="entry name" value="ACETYLTRANSFERASE"/>
    <property type="match status" value="1"/>
</dbReference>
<dbReference type="Proteomes" id="UP000268908">
    <property type="component" value="Unassembled WGS sequence"/>
</dbReference>
<dbReference type="OrthoDB" id="9814807at2"/>
<evidence type="ECO:0000256" key="1">
    <source>
        <dbReference type="SAM" id="Phobius"/>
    </source>
</evidence>